<evidence type="ECO:0000313" key="4">
    <source>
        <dbReference type="EMBL" id="ALG86069.1"/>
    </source>
</evidence>
<dbReference type="EMBL" id="CP011853">
    <property type="protein sequence ID" value="ALG86069.1"/>
    <property type="molecule type" value="Genomic_DNA"/>
</dbReference>
<evidence type="ECO:0000259" key="3">
    <source>
        <dbReference type="PROSITE" id="PS50887"/>
    </source>
</evidence>
<dbReference type="GO" id="GO:0052621">
    <property type="term" value="F:diguanylate cyclase activity"/>
    <property type="evidence" value="ECO:0007669"/>
    <property type="project" value="TreeGrafter"/>
</dbReference>
<dbReference type="AlphaFoldDB" id="A0A0N9N5D9"/>
<feature type="transmembrane region" description="Helical" evidence="2">
    <location>
        <begin position="137"/>
        <end position="155"/>
    </location>
</feature>
<protein>
    <recommendedName>
        <fullName evidence="3">GGDEF domain-containing protein</fullName>
    </recommendedName>
</protein>
<dbReference type="PANTHER" id="PTHR45138:SF9">
    <property type="entry name" value="DIGUANYLATE CYCLASE DGCM-RELATED"/>
    <property type="match status" value="1"/>
</dbReference>
<gene>
    <name evidence="4" type="ORF">ACH46_18145</name>
</gene>
<feature type="transmembrane region" description="Helical" evidence="2">
    <location>
        <begin position="48"/>
        <end position="71"/>
    </location>
</feature>
<dbReference type="SMART" id="SM00267">
    <property type="entry name" value="GGDEF"/>
    <property type="match status" value="1"/>
</dbReference>
<keyword evidence="5" id="KW-1185">Reference proteome</keyword>
<name>A0A0N9N5D9_9ACTN</name>
<dbReference type="Pfam" id="PF00990">
    <property type="entry name" value="GGDEF"/>
    <property type="match status" value="1"/>
</dbReference>
<dbReference type="STRING" id="1136941.ACH46_18145"/>
<evidence type="ECO:0000256" key="1">
    <source>
        <dbReference type="SAM" id="MobiDB-lite"/>
    </source>
</evidence>
<evidence type="ECO:0000313" key="5">
    <source>
        <dbReference type="Proteomes" id="UP000063789"/>
    </source>
</evidence>
<dbReference type="PROSITE" id="PS50887">
    <property type="entry name" value="GGDEF"/>
    <property type="match status" value="1"/>
</dbReference>
<feature type="transmembrane region" description="Helical" evidence="2">
    <location>
        <begin position="161"/>
        <end position="179"/>
    </location>
</feature>
<feature type="region of interest" description="Disordered" evidence="1">
    <location>
        <begin position="425"/>
        <end position="444"/>
    </location>
</feature>
<evidence type="ECO:0000256" key="2">
    <source>
        <dbReference type="SAM" id="Phobius"/>
    </source>
</evidence>
<organism evidence="4 5">
    <name type="scientific">Gordonia phthalatica</name>
    <dbReference type="NCBI Taxonomy" id="1136941"/>
    <lineage>
        <taxon>Bacteria</taxon>
        <taxon>Bacillati</taxon>
        <taxon>Actinomycetota</taxon>
        <taxon>Actinomycetes</taxon>
        <taxon>Mycobacteriales</taxon>
        <taxon>Gordoniaceae</taxon>
        <taxon>Gordonia</taxon>
    </lineage>
</organism>
<dbReference type="PANTHER" id="PTHR45138">
    <property type="entry name" value="REGULATORY COMPONENTS OF SENSORY TRANSDUCTION SYSTEM"/>
    <property type="match status" value="1"/>
</dbReference>
<dbReference type="PATRIC" id="fig|1136941.3.peg.3710"/>
<proteinExistence type="predicted"/>
<dbReference type="SUPFAM" id="SSF55073">
    <property type="entry name" value="Nucleotide cyclase"/>
    <property type="match status" value="1"/>
</dbReference>
<dbReference type="Proteomes" id="UP000063789">
    <property type="component" value="Chromosome"/>
</dbReference>
<dbReference type="CDD" id="cd01949">
    <property type="entry name" value="GGDEF"/>
    <property type="match status" value="1"/>
</dbReference>
<dbReference type="KEGG" id="goq:ACH46_18145"/>
<dbReference type="InterPro" id="IPR050469">
    <property type="entry name" value="Diguanylate_Cyclase"/>
</dbReference>
<reference evidence="5" key="1">
    <citation type="submission" date="2015-06" db="EMBL/GenBank/DDBJ databases">
        <title>Complete genome sequence and metabolic analysis of phthalate degradation pathway in Gordonia sp. QH-11.</title>
        <authorList>
            <person name="Jin D."/>
            <person name="Kong X."/>
            <person name="Bai Z."/>
        </authorList>
    </citation>
    <scope>NUCLEOTIDE SEQUENCE [LARGE SCALE GENOMIC DNA]</scope>
    <source>
        <strain evidence="5">QH-11</strain>
    </source>
</reference>
<feature type="transmembrane region" description="Helical" evidence="2">
    <location>
        <begin position="232"/>
        <end position="251"/>
    </location>
</feature>
<keyword evidence="2" id="KW-0472">Membrane</keyword>
<keyword evidence="2" id="KW-1133">Transmembrane helix</keyword>
<dbReference type="Gene3D" id="3.30.70.270">
    <property type="match status" value="1"/>
</dbReference>
<keyword evidence="2" id="KW-0812">Transmembrane</keyword>
<dbReference type="InterPro" id="IPR043128">
    <property type="entry name" value="Rev_trsase/Diguanyl_cyclase"/>
</dbReference>
<accession>A0A0N9N5D9</accession>
<dbReference type="InterPro" id="IPR029787">
    <property type="entry name" value="Nucleotide_cyclase"/>
</dbReference>
<feature type="transmembrane region" description="Helical" evidence="2">
    <location>
        <begin position="109"/>
        <end position="130"/>
    </location>
</feature>
<feature type="domain" description="GGDEF" evidence="3">
    <location>
        <begin position="290"/>
        <end position="423"/>
    </location>
</feature>
<feature type="transmembrane region" description="Helical" evidence="2">
    <location>
        <begin position="191"/>
        <end position="212"/>
    </location>
</feature>
<dbReference type="NCBIfam" id="TIGR00254">
    <property type="entry name" value="GGDEF"/>
    <property type="match status" value="1"/>
</dbReference>
<dbReference type="InterPro" id="IPR000160">
    <property type="entry name" value="GGDEF_dom"/>
</dbReference>
<reference evidence="4 5" key="2">
    <citation type="journal article" date="2017" name="Int. J. Syst. Evol. Microbiol.">
        <title>Gordonia phthalatica sp. nov., a di-n-butyl phthalate-degrading bacterium isolated from activated sludge.</title>
        <authorList>
            <person name="Jin D."/>
            <person name="Kong X."/>
            <person name="Jia M."/>
            <person name="Yu X."/>
            <person name="Wang X."/>
            <person name="Zhuang X."/>
            <person name="Deng Y."/>
            <person name="Bai Z."/>
        </authorList>
    </citation>
    <scope>NUCLEOTIDE SEQUENCE [LARGE SCALE GENOMIC DNA]</scope>
    <source>
        <strain evidence="4 5">QH-11</strain>
    </source>
</reference>
<feature type="transmembrane region" description="Helical" evidence="2">
    <location>
        <begin position="78"/>
        <end position="97"/>
    </location>
</feature>
<sequence length="444" mass="46472">MFDVGGCWPDLRDDDVTRTEAASTGPVRADLVGCGATDVDQWMNLDAMTLWCTIAAAAIVIGGLQVVQFLINRSETAMLLWGIAKLTGAVGAALLAVREIVPDLLSVTVGNALIVLAVSIDAAGVVAFNVAKISRTVLVLPLVVMLVGFLSVPTINSDIAMQTYINGVCVSAVLGWAAVHAHRANSRERLVWRRGLAAVLWTWVATMGARMVSSIWIPDATNPVGSSPVQSITALILLALVVMIGVVEMLASRERVDRKLAQSLRHDHQTGALNRAGLAVEVEQLTSKADRAAVLLIDIDDFKAINDTAGHLAGDAALVDLTDVVRPHLGARGILARFGGDEFCVVIPGADLDAAVAVAEAIRDDVNDVRRSAASSAGFTVSIGISVGELHQTEAFDRMLSSADGALYEAKRSGRNAVRACSAAGGRARAESTPPASAGDVMSS</sequence>